<reference evidence="2 3" key="1">
    <citation type="journal article" date="2020" name="Microorganisms">
        <title>Osmotic Adaptation and Compatible Solute Biosynthesis of Phototrophic Bacteria as Revealed from Genome Analyses.</title>
        <authorList>
            <person name="Imhoff J.F."/>
            <person name="Rahn T."/>
            <person name="Kunzel S."/>
            <person name="Keller A."/>
            <person name="Neulinger S.C."/>
        </authorList>
    </citation>
    <scope>NUCLEOTIDE SEQUENCE [LARGE SCALE GENOMIC DNA]</scope>
    <source>
        <strain evidence="2 3">DSM 21303</strain>
    </source>
</reference>
<dbReference type="Pfam" id="PF10112">
    <property type="entry name" value="Halogen_Hydrol"/>
    <property type="match status" value="1"/>
</dbReference>
<comment type="caution">
    <text evidence="2">The sequence shown here is derived from an EMBL/GenBank/DDBJ whole genome shotgun (WGS) entry which is preliminary data.</text>
</comment>
<evidence type="ECO:0000256" key="1">
    <source>
        <dbReference type="SAM" id="Phobius"/>
    </source>
</evidence>
<feature type="transmembrane region" description="Helical" evidence="1">
    <location>
        <begin position="6"/>
        <end position="21"/>
    </location>
</feature>
<dbReference type="RefSeq" id="WP_200387281.1">
    <property type="nucleotide sequence ID" value="NZ_NRSD01000005.1"/>
</dbReference>
<dbReference type="InterPro" id="IPR018770">
    <property type="entry name" value="ChloroindolylP_hydrolase"/>
</dbReference>
<dbReference type="Proteomes" id="UP001138802">
    <property type="component" value="Unassembled WGS sequence"/>
</dbReference>
<evidence type="ECO:0000313" key="2">
    <source>
        <dbReference type="EMBL" id="MBK1644496.1"/>
    </source>
</evidence>
<organism evidence="2 3">
    <name type="scientific">Thiocapsa imhoffii</name>
    <dbReference type="NCBI Taxonomy" id="382777"/>
    <lineage>
        <taxon>Bacteria</taxon>
        <taxon>Pseudomonadati</taxon>
        <taxon>Pseudomonadota</taxon>
        <taxon>Gammaproteobacteria</taxon>
        <taxon>Chromatiales</taxon>
        <taxon>Chromatiaceae</taxon>
        <taxon>Thiocapsa</taxon>
    </lineage>
</organism>
<evidence type="ECO:0008006" key="4">
    <source>
        <dbReference type="Google" id="ProtNLM"/>
    </source>
</evidence>
<feature type="transmembrane region" description="Helical" evidence="1">
    <location>
        <begin position="42"/>
        <end position="64"/>
    </location>
</feature>
<keyword evidence="1" id="KW-1133">Transmembrane helix</keyword>
<dbReference type="EMBL" id="NRSD01000005">
    <property type="protein sequence ID" value="MBK1644496.1"/>
    <property type="molecule type" value="Genomic_DNA"/>
</dbReference>
<keyword evidence="3" id="KW-1185">Reference proteome</keyword>
<feature type="transmembrane region" description="Helical" evidence="1">
    <location>
        <begin position="70"/>
        <end position="88"/>
    </location>
</feature>
<dbReference type="AlphaFoldDB" id="A0A9X1B8Y7"/>
<keyword evidence="1" id="KW-0812">Transmembrane</keyword>
<feature type="transmembrane region" description="Helical" evidence="1">
    <location>
        <begin position="109"/>
        <end position="128"/>
    </location>
</feature>
<accession>A0A9X1B8Y7</accession>
<keyword evidence="1" id="KW-0472">Membrane</keyword>
<gene>
    <name evidence="2" type="ORF">CKO25_07475</name>
</gene>
<evidence type="ECO:0000313" key="3">
    <source>
        <dbReference type="Proteomes" id="UP001138802"/>
    </source>
</evidence>
<proteinExistence type="predicted"/>
<protein>
    <recommendedName>
        <fullName evidence="4">5-bromo-4-chloroindolyl phosphate hydrolysis protein</fullName>
    </recommendedName>
</protein>
<sequence length="304" mass="33744">MLRILLIGLLLGTIMSAVLLVRERLRAGRAPPRDPVAARFPVAGALLFVLPLPVLAAAIIAMARGLLTPLLGNSLGYLLYLVGAWFILRGLMNETLLAQHPNARRLWPLKTIGSGLIGLATGITAWLGVGHHPVISLTFGLVALLGCLLFYGRDPRRREGDHPDFRRAPPGSAHATLSQAEQTIAAIEHASRAFRSSELRDRLQRITRLARDILRLLEDDPRNLYRARTFLNVYLDGVERVVQGYARTHQWATSPDLDANFRRVLVSIEAAFEEQRAKLLEKDLLDLDVAIEVLTSQLKREGLM</sequence>
<feature type="transmembrane region" description="Helical" evidence="1">
    <location>
        <begin position="134"/>
        <end position="152"/>
    </location>
</feature>
<name>A0A9X1B8Y7_9GAMM</name>